<dbReference type="AlphaFoldDB" id="A0A6J4VBS5"/>
<dbReference type="Gene3D" id="3.20.20.80">
    <property type="entry name" value="Glycosidases"/>
    <property type="match status" value="1"/>
</dbReference>
<evidence type="ECO:0000313" key="11">
    <source>
        <dbReference type="EMBL" id="CAA9574418.1"/>
    </source>
</evidence>
<accession>A0A6J4VBS5</accession>
<dbReference type="InterPro" id="IPR017853">
    <property type="entry name" value="GH"/>
</dbReference>
<keyword evidence="7 10" id="KW-0119">Carbohydrate metabolism</keyword>
<dbReference type="PANTHER" id="PTHR32438:SF5">
    <property type="entry name" value="4-ALPHA-GLUCANOTRANSFERASE DPE1, CHLOROPLASTIC_AMYLOPLASTIC"/>
    <property type="match status" value="1"/>
</dbReference>
<comment type="similarity">
    <text evidence="2 10">Belongs to the disproportionating enzyme family.</text>
</comment>
<evidence type="ECO:0000256" key="1">
    <source>
        <dbReference type="ARBA" id="ARBA00000439"/>
    </source>
</evidence>
<protein>
    <recommendedName>
        <fullName evidence="4 10">4-alpha-glucanotransferase</fullName>
        <ecNumber evidence="3 10">2.4.1.25</ecNumber>
    </recommendedName>
    <alternativeName>
        <fullName evidence="8 10">Amylomaltase</fullName>
    </alternativeName>
    <alternativeName>
        <fullName evidence="9 10">Disproportionating enzyme</fullName>
    </alternativeName>
</protein>
<dbReference type="PANTHER" id="PTHR32438">
    <property type="entry name" value="4-ALPHA-GLUCANOTRANSFERASE DPE1, CHLOROPLASTIC/AMYLOPLASTIC"/>
    <property type="match status" value="1"/>
</dbReference>
<gene>
    <name evidence="11" type="ORF">AVDCRST_MAG18-2373</name>
</gene>
<evidence type="ECO:0000256" key="5">
    <source>
        <dbReference type="ARBA" id="ARBA00022676"/>
    </source>
</evidence>
<dbReference type="GO" id="GO:0004134">
    <property type="term" value="F:4-alpha-glucanotransferase activity"/>
    <property type="evidence" value="ECO:0007669"/>
    <property type="project" value="UniProtKB-EC"/>
</dbReference>
<comment type="catalytic activity">
    <reaction evidence="1 10">
        <text>Transfers a segment of a (1-&gt;4)-alpha-D-glucan to a new position in an acceptor, which may be glucose or a (1-&gt;4)-alpha-D-glucan.</text>
        <dbReference type="EC" id="2.4.1.25"/>
    </reaction>
</comment>
<dbReference type="NCBIfam" id="NF011080">
    <property type="entry name" value="PRK14508.1-3"/>
    <property type="match status" value="1"/>
</dbReference>
<keyword evidence="6 10" id="KW-0808">Transferase</keyword>
<evidence type="ECO:0000256" key="8">
    <source>
        <dbReference type="ARBA" id="ARBA00031423"/>
    </source>
</evidence>
<evidence type="ECO:0000256" key="9">
    <source>
        <dbReference type="ARBA" id="ARBA00031501"/>
    </source>
</evidence>
<sequence length="498" mass="55080">MDNTRASGILLHPTSLPGRYGIGELGAEARAFLDFLVGAGQTRWQVLPLGPTGYGDSPYQSFSAFAGNPLLISTDRLLRDGLLTDADLDDLPAFPADTIDYGPVIAHKQTILRRAYDHAKERGREGSESAWDTPWLDDYALFMALKDRHEGAVWSAWEPALVAREPTALARARVELADEIGFYRFCQARFFADWGALKREANARGVAIVGDLPIFVAYDSVDVWANQGLFFLDGAARPTGVAGVPPDYFSETGQLWGNPLYRWDVMARDDYDWWVARLRTSLALFDLVRIDHFRGFAAYWEIPADEQTAINGRWVTGPGATFFDAVRAQLGDLPIIAEDLGLITDDVLALRDRFGLPGMKVLQFAPSDPGNPYLPHHYEPNCVVYTGTHDNDTTRGWWATASADERDFLARYLGQRPTGETIAWQLIRLALGSVAQTAIMPLQDLLELGSEARMNTPGTGGGNWAWRYDPALLTTVLQGRLKALTELYSRGPNLQPGG</sequence>
<evidence type="ECO:0000256" key="6">
    <source>
        <dbReference type="ARBA" id="ARBA00022679"/>
    </source>
</evidence>
<keyword evidence="5 10" id="KW-0328">Glycosyltransferase</keyword>
<dbReference type="SUPFAM" id="SSF51445">
    <property type="entry name" value="(Trans)glycosidases"/>
    <property type="match status" value="1"/>
</dbReference>
<dbReference type="EC" id="2.4.1.25" evidence="3 10"/>
<dbReference type="NCBIfam" id="TIGR00217">
    <property type="entry name" value="malQ"/>
    <property type="match status" value="1"/>
</dbReference>
<dbReference type="InterPro" id="IPR003385">
    <property type="entry name" value="Glyco_hydro_77"/>
</dbReference>
<reference evidence="11" key="1">
    <citation type="submission" date="2020-02" db="EMBL/GenBank/DDBJ databases">
        <authorList>
            <person name="Meier V. D."/>
        </authorList>
    </citation>
    <scope>NUCLEOTIDE SEQUENCE</scope>
    <source>
        <strain evidence="11">AVDCRST_MAG18</strain>
    </source>
</reference>
<evidence type="ECO:0000256" key="7">
    <source>
        <dbReference type="ARBA" id="ARBA00023277"/>
    </source>
</evidence>
<dbReference type="GO" id="GO:0005975">
    <property type="term" value="P:carbohydrate metabolic process"/>
    <property type="evidence" value="ECO:0007669"/>
    <property type="project" value="InterPro"/>
</dbReference>
<proteinExistence type="inferred from homology"/>
<dbReference type="EMBL" id="CADCWN010000179">
    <property type="protein sequence ID" value="CAA9574418.1"/>
    <property type="molecule type" value="Genomic_DNA"/>
</dbReference>
<evidence type="ECO:0000256" key="2">
    <source>
        <dbReference type="ARBA" id="ARBA00005684"/>
    </source>
</evidence>
<dbReference type="Pfam" id="PF02446">
    <property type="entry name" value="Glyco_hydro_77"/>
    <property type="match status" value="1"/>
</dbReference>
<evidence type="ECO:0000256" key="10">
    <source>
        <dbReference type="RuleBase" id="RU361207"/>
    </source>
</evidence>
<evidence type="ECO:0000256" key="3">
    <source>
        <dbReference type="ARBA" id="ARBA00012560"/>
    </source>
</evidence>
<name>A0A6J4VBS5_9BACT</name>
<organism evidence="11">
    <name type="scientific">uncultured Thermomicrobiales bacterium</name>
    <dbReference type="NCBI Taxonomy" id="1645740"/>
    <lineage>
        <taxon>Bacteria</taxon>
        <taxon>Pseudomonadati</taxon>
        <taxon>Thermomicrobiota</taxon>
        <taxon>Thermomicrobia</taxon>
        <taxon>Thermomicrobiales</taxon>
        <taxon>environmental samples</taxon>
    </lineage>
</organism>
<evidence type="ECO:0000256" key="4">
    <source>
        <dbReference type="ARBA" id="ARBA00020295"/>
    </source>
</evidence>